<reference evidence="1" key="1">
    <citation type="submission" date="2018-11" db="EMBL/GenBank/DDBJ databases">
        <authorList>
            <consortium name="Pathogen Informatics"/>
        </authorList>
    </citation>
    <scope>NUCLEOTIDE SEQUENCE</scope>
</reference>
<sequence length="178" mass="20644">MHTDNRKVYGCVVSRQDHYQRREDGLFDADEFDSHPERYISTFSTKASPYQCLKEGVTGNARFCSTTPSERKSLFPIQPCFYKIVDFFHCCSLFPSPERPHFTYRTLRLCRHQWHLLGAKLASPLDDSRRQASPEGHSAATMGQKQSRWFFVALEIVTGMRKVQANPRWCAMCKAKLK</sequence>
<protein>
    <submittedName>
        <fullName evidence="1">Uncharacterized protein</fullName>
    </submittedName>
</protein>
<evidence type="ECO:0000313" key="1">
    <source>
        <dbReference type="EMBL" id="VEL17254.1"/>
    </source>
</evidence>
<accession>A0A3S5FD84</accession>
<dbReference type="EMBL" id="CAAALY010031779">
    <property type="protein sequence ID" value="VEL17254.1"/>
    <property type="molecule type" value="Genomic_DNA"/>
</dbReference>
<organism evidence="1 2">
    <name type="scientific">Protopolystoma xenopodis</name>
    <dbReference type="NCBI Taxonomy" id="117903"/>
    <lineage>
        <taxon>Eukaryota</taxon>
        <taxon>Metazoa</taxon>
        <taxon>Spiralia</taxon>
        <taxon>Lophotrochozoa</taxon>
        <taxon>Platyhelminthes</taxon>
        <taxon>Monogenea</taxon>
        <taxon>Polyopisthocotylea</taxon>
        <taxon>Polystomatidea</taxon>
        <taxon>Polystomatidae</taxon>
        <taxon>Protopolystoma</taxon>
    </lineage>
</organism>
<dbReference type="Proteomes" id="UP000784294">
    <property type="component" value="Unassembled WGS sequence"/>
</dbReference>
<gene>
    <name evidence="1" type="ORF">PXEA_LOCUS10694</name>
</gene>
<evidence type="ECO:0000313" key="2">
    <source>
        <dbReference type="Proteomes" id="UP000784294"/>
    </source>
</evidence>
<proteinExistence type="predicted"/>
<dbReference type="AlphaFoldDB" id="A0A3S5FD84"/>
<keyword evidence="2" id="KW-1185">Reference proteome</keyword>
<dbReference type="OrthoDB" id="10059875at2759"/>
<name>A0A3S5FD84_9PLAT</name>
<comment type="caution">
    <text evidence="1">The sequence shown here is derived from an EMBL/GenBank/DDBJ whole genome shotgun (WGS) entry which is preliminary data.</text>
</comment>